<proteinExistence type="predicted"/>
<dbReference type="InterPro" id="IPR042557">
    <property type="entry name" value="SCO4226"/>
</dbReference>
<evidence type="ECO:0000313" key="2">
    <source>
        <dbReference type="Proteomes" id="UP001234354"/>
    </source>
</evidence>
<organism evidence="1 2">
    <name type="scientific">Pseudoxanthomonas winnipegensis</name>
    <dbReference type="NCBI Taxonomy" id="2480810"/>
    <lineage>
        <taxon>Bacteria</taxon>
        <taxon>Pseudomonadati</taxon>
        <taxon>Pseudomonadota</taxon>
        <taxon>Gammaproteobacteria</taxon>
        <taxon>Lysobacterales</taxon>
        <taxon>Lysobacteraceae</taxon>
        <taxon>Pseudoxanthomonas</taxon>
    </lineage>
</organism>
<dbReference type="Proteomes" id="UP001234354">
    <property type="component" value="Unassembled WGS sequence"/>
</dbReference>
<dbReference type="AlphaFoldDB" id="A0AAW8GE05"/>
<dbReference type="InterPro" id="IPR025336">
    <property type="entry name" value="SCO4226-like"/>
</dbReference>
<comment type="caution">
    <text evidence="1">The sequence shown here is derived from an EMBL/GenBank/DDBJ whole genome shotgun (WGS) entry which is preliminary data.</text>
</comment>
<dbReference type="EMBL" id="JAUTBB010000001">
    <property type="protein sequence ID" value="MDQ1120072.1"/>
    <property type="molecule type" value="Genomic_DNA"/>
</dbReference>
<dbReference type="RefSeq" id="WP_306993372.1">
    <property type="nucleotide sequence ID" value="NZ_JAUTBB010000001.1"/>
</dbReference>
<reference evidence="1" key="1">
    <citation type="submission" date="2023-07" db="EMBL/GenBank/DDBJ databases">
        <title>Functional and genomic diversity of the sorghum phyllosphere microbiome.</title>
        <authorList>
            <person name="Shade A."/>
        </authorList>
    </citation>
    <scope>NUCLEOTIDE SEQUENCE</scope>
    <source>
        <strain evidence="1">SORGH_AS_0908</strain>
    </source>
</reference>
<name>A0AAW8GE05_9GAMM</name>
<evidence type="ECO:0000313" key="1">
    <source>
        <dbReference type="EMBL" id="MDQ1120072.1"/>
    </source>
</evidence>
<gene>
    <name evidence="1" type="ORF">QE383_002380</name>
</gene>
<dbReference type="Pfam" id="PF14026">
    <property type="entry name" value="SCO4226-like"/>
    <property type="match status" value="1"/>
</dbReference>
<protein>
    <recommendedName>
        <fullName evidence="3">DUF4242 domain-containing protein</fullName>
    </recommendedName>
</protein>
<sequence length="121" mass="13227">MLLRRVTPCKTVRATIRLPRVHATSFEEAIVPKYVIERDIPGAGKLTPAELNGISQQSCSVLHGMGPQIQWLHSYVTDDKIYCVYIAPDEASVREHAAKGGFPANSVAQVRTVIDPTTAEA</sequence>
<dbReference type="Gene3D" id="3.30.70.3090">
    <property type="entry name" value="ORF SCO4226, nickel-binding ferredoxin-like monomer"/>
    <property type="match status" value="1"/>
</dbReference>
<accession>A0AAW8GE05</accession>
<evidence type="ECO:0008006" key="3">
    <source>
        <dbReference type="Google" id="ProtNLM"/>
    </source>
</evidence>